<dbReference type="CDD" id="cd06529">
    <property type="entry name" value="S24_LexA-like"/>
    <property type="match status" value="1"/>
</dbReference>
<comment type="caution">
    <text evidence="5">The sequence shown here is derived from an EMBL/GenBank/DDBJ whole genome shotgun (WGS) entry which is preliminary data.</text>
</comment>
<dbReference type="InterPro" id="IPR039418">
    <property type="entry name" value="LexA-like"/>
</dbReference>
<evidence type="ECO:0000313" key="6">
    <source>
        <dbReference type="Proteomes" id="UP000286598"/>
    </source>
</evidence>
<dbReference type="OrthoDB" id="796548at2"/>
<keyword evidence="3" id="KW-0804">Transcription</keyword>
<name>A0A415GSH6_9BACT</name>
<dbReference type="PANTHER" id="PTHR40661:SF1">
    <property type="entry name" value="HTH CRO_C1-TYPE DOMAIN-CONTAINING PROTEIN"/>
    <property type="match status" value="1"/>
</dbReference>
<dbReference type="SUPFAM" id="SSF51306">
    <property type="entry name" value="LexA/Signal peptidase"/>
    <property type="match status" value="1"/>
</dbReference>
<dbReference type="AlphaFoldDB" id="A0A415GSH6"/>
<dbReference type="PANTHER" id="PTHR40661">
    <property type="match status" value="1"/>
</dbReference>
<dbReference type="GO" id="GO:0003677">
    <property type="term" value="F:DNA binding"/>
    <property type="evidence" value="ECO:0007669"/>
    <property type="project" value="UniProtKB-KW"/>
</dbReference>
<gene>
    <name evidence="5" type="ORF">DW060_00615</name>
</gene>
<accession>A0A415GSH6</accession>
<protein>
    <submittedName>
        <fullName evidence="5">Helix-turn-helix transcriptional regulator</fullName>
    </submittedName>
</protein>
<reference evidence="5 6" key="1">
    <citation type="submission" date="2018-08" db="EMBL/GenBank/DDBJ databases">
        <title>A genome reference for cultivated species of the human gut microbiota.</title>
        <authorList>
            <person name="Zou Y."/>
            <person name="Xue W."/>
            <person name="Luo G."/>
        </authorList>
    </citation>
    <scope>NUCLEOTIDE SEQUENCE [LARGE SCALE GENOMIC DNA]</scope>
    <source>
        <strain evidence="5 6">AF42-9</strain>
    </source>
</reference>
<evidence type="ECO:0000256" key="1">
    <source>
        <dbReference type="ARBA" id="ARBA00023015"/>
    </source>
</evidence>
<feature type="domain" description="HTH cro/C1-type" evidence="4">
    <location>
        <begin position="28"/>
        <end position="70"/>
    </location>
</feature>
<dbReference type="InterPro" id="IPR015927">
    <property type="entry name" value="Peptidase_S24_S26A/B/C"/>
</dbReference>
<dbReference type="InterPro" id="IPR010982">
    <property type="entry name" value="Lambda_DNA-bd_dom_sf"/>
</dbReference>
<dbReference type="Proteomes" id="UP000286598">
    <property type="component" value="Unassembled WGS sequence"/>
</dbReference>
<dbReference type="Gene3D" id="2.10.109.10">
    <property type="entry name" value="Umud Fragment, subunit A"/>
    <property type="match status" value="1"/>
</dbReference>
<sequence>MEAKNDVSARFIEAYETLLRDKKVSDKRDFAAKLGISASMVTEISKGRSSVGTSAIQNIVLQFNIDAKWLLTGEGAMLQETENNNAPTPKHTVEIAHQVPHGSSEGIPLIPLDAVAGFPAESGGGVRLEDCERYVIPEFENKGANFLIRVSGDSMVPLYYSGDLLACRKITDIRFFQWGTVYVLETSQGVLVKRVQESVDHADSILCVSENSSVHHPFLLPRDDIRSLSTIVGLVRLV</sequence>
<evidence type="ECO:0000313" key="5">
    <source>
        <dbReference type="EMBL" id="RHK53357.1"/>
    </source>
</evidence>
<evidence type="ECO:0000259" key="4">
    <source>
        <dbReference type="PROSITE" id="PS50943"/>
    </source>
</evidence>
<keyword evidence="1" id="KW-0805">Transcription regulation</keyword>
<evidence type="ECO:0000256" key="2">
    <source>
        <dbReference type="ARBA" id="ARBA00023125"/>
    </source>
</evidence>
<dbReference type="EMBL" id="QRNO01000001">
    <property type="protein sequence ID" value="RHK53357.1"/>
    <property type="molecule type" value="Genomic_DNA"/>
</dbReference>
<proteinExistence type="predicted"/>
<dbReference type="Gene3D" id="1.10.260.40">
    <property type="entry name" value="lambda repressor-like DNA-binding domains"/>
    <property type="match status" value="1"/>
</dbReference>
<dbReference type="Pfam" id="PF00717">
    <property type="entry name" value="Peptidase_S24"/>
    <property type="match status" value="1"/>
</dbReference>
<keyword evidence="6" id="KW-1185">Reference proteome</keyword>
<evidence type="ECO:0000256" key="3">
    <source>
        <dbReference type="ARBA" id="ARBA00023163"/>
    </source>
</evidence>
<dbReference type="InterPro" id="IPR001387">
    <property type="entry name" value="Cro/C1-type_HTH"/>
</dbReference>
<dbReference type="CDD" id="cd00093">
    <property type="entry name" value="HTH_XRE"/>
    <property type="match status" value="1"/>
</dbReference>
<organism evidence="5 6">
    <name type="scientific">Leyella stercorea</name>
    <dbReference type="NCBI Taxonomy" id="363265"/>
    <lineage>
        <taxon>Bacteria</taxon>
        <taxon>Pseudomonadati</taxon>
        <taxon>Bacteroidota</taxon>
        <taxon>Bacteroidia</taxon>
        <taxon>Bacteroidales</taxon>
        <taxon>Prevotellaceae</taxon>
        <taxon>Leyella</taxon>
    </lineage>
</organism>
<dbReference type="PROSITE" id="PS50943">
    <property type="entry name" value="HTH_CROC1"/>
    <property type="match status" value="1"/>
</dbReference>
<dbReference type="InterPro" id="IPR036286">
    <property type="entry name" value="LexA/Signal_pep-like_sf"/>
</dbReference>
<keyword evidence="2" id="KW-0238">DNA-binding</keyword>
<dbReference type="SUPFAM" id="SSF47413">
    <property type="entry name" value="lambda repressor-like DNA-binding domains"/>
    <property type="match status" value="1"/>
</dbReference>